<organism evidence="10 11">
    <name type="scientific">Extremus antarcticus</name>
    <dbReference type="NCBI Taxonomy" id="702011"/>
    <lineage>
        <taxon>Eukaryota</taxon>
        <taxon>Fungi</taxon>
        <taxon>Dikarya</taxon>
        <taxon>Ascomycota</taxon>
        <taxon>Pezizomycotina</taxon>
        <taxon>Dothideomycetes</taxon>
        <taxon>Dothideomycetidae</taxon>
        <taxon>Mycosphaerellales</taxon>
        <taxon>Extremaceae</taxon>
        <taxon>Extremus</taxon>
    </lineage>
</organism>
<dbReference type="PANTHER" id="PTHR47782">
    <property type="entry name" value="ZN(II)2CYS6 TRANSCRIPTION FACTOR (EUROFUNG)-RELATED"/>
    <property type="match status" value="1"/>
</dbReference>
<evidence type="ECO:0000256" key="5">
    <source>
        <dbReference type="ARBA" id="ARBA00023125"/>
    </source>
</evidence>
<evidence type="ECO:0000256" key="4">
    <source>
        <dbReference type="ARBA" id="ARBA00023015"/>
    </source>
</evidence>
<name>A0AAJ0GF15_9PEZI</name>
<dbReference type="SMART" id="SM00066">
    <property type="entry name" value="GAL4"/>
    <property type="match status" value="1"/>
</dbReference>
<comment type="subcellular location">
    <subcellularLocation>
        <location evidence="1">Nucleus</location>
    </subcellularLocation>
</comment>
<dbReference type="InterPro" id="IPR007219">
    <property type="entry name" value="XnlR_reg_dom"/>
</dbReference>
<dbReference type="PROSITE" id="PS50048">
    <property type="entry name" value="ZN2_CY6_FUNGAL_2"/>
    <property type="match status" value="1"/>
</dbReference>
<feature type="region of interest" description="Disordered" evidence="8">
    <location>
        <begin position="774"/>
        <end position="818"/>
    </location>
</feature>
<dbReference type="Gene3D" id="4.10.240.10">
    <property type="entry name" value="Zn(2)-C6 fungal-type DNA-binding domain"/>
    <property type="match status" value="1"/>
</dbReference>
<dbReference type="InterPro" id="IPR036864">
    <property type="entry name" value="Zn2-C6_fun-type_DNA-bd_sf"/>
</dbReference>
<reference evidence="10" key="1">
    <citation type="submission" date="2023-04" db="EMBL/GenBank/DDBJ databases">
        <title>Black Yeasts Isolated from many extreme environments.</title>
        <authorList>
            <person name="Coleine C."/>
            <person name="Stajich J.E."/>
            <person name="Selbmann L."/>
        </authorList>
    </citation>
    <scope>NUCLEOTIDE SEQUENCE</scope>
    <source>
        <strain evidence="10">CCFEE 5312</strain>
    </source>
</reference>
<feature type="domain" description="Zn(2)-C6 fungal-type" evidence="9">
    <location>
        <begin position="27"/>
        <end position="59"/>
    </location>
</feature>
<comment type="caution">
    <text evidence="10">The sequence shown here is derived from an EMBL/GenBank/DDBJ whole genome shotgun (WGS) entry which is preliminary data.</text>
</comment>
<dbReference type="CDD" id="cd12148">
    <property type="entry name" value="fungal_TF_MHR"/>
    <property type="match status" value="1"/>
</dbReference>
<evidence type="ECO:0000256" key="1">
    <source>
        <dbReference type="ARBA" id="ARBA00004123"/>
    </source>
</evidence>
<dbReference type="InterPro" id="IPR052202">
    <property type="entry name" value="Yeast_MetPath_Reg"/>
</dbReference>
<keyword evidence="5" id="KW-0238">DNA-binding</keyword>
<dbReference type="SUPFAM" id="SSF57701">
    <property type="entry name" value="Zn2/Cys6 DNA-binding domain"/>
    <property type="match status" value="1"/>
</dbReference>
<dbReference type="GO" id="GO:0043565">
    <property type="term" value="F:sequence-specific DNA binding"/>
    <property type="evidence" value="ECO:0007669"/>
    <property type="project" value="TreeGrafter"/>
</dbReference>
<feature type="region of interest" description="Disordered" evidence="8">
    <location>
        <begin position="94"/>
        <end position="130"/>
    </location>
</feature>
<keyword evidence="11" id="KW-1185">Reference proteome</keyword>
<keyword evidence="7" id="KW-0539">Nucleus</keyword>
<feature type="compositionally biased region" description="Low complexity" evidence="8">
    <location>
        <begin position="693"/>
        <end position="705"/>
    </location>
</feature>
<dbReference type="GO" id="GO:0005634">
    <property type="term" value="C:nucleus"/>
    <property type="evidence" value="ECO:0007669"/>
    <property type="project" value="UniProtKB-SubCell"/>
</dbReference>
<feature type="compositionally biased region" description="Pro residues" evidence="8">
    <location>
        <begin position="920"/>
        <end position="933"/>
    </location>
</feature>
<dbReference type="GO" id="GO:0006351">
    <property type="term" value="P:DNA-templated transcription"/>
    <property type="evidence" value="ECO:0007669"/>
    <property type="project" value="InterPro"/>
</dbReference>
<keyword evidence="2" id="KW-0479">Metal-binding</keyword>
<proteinExistence type="predicted"/>
<dbReference type="AlphaFoldDB" id="A0AAJ0GF15"/>
<dbReference type="PROSITE" id="PS00463">
    <property type="entry name" value="ZN2_CY6_FUNGAL_1"/>
    <property type="match status" value="1"/>
</dbReference>
<feature type="region of interest" description="Disordered" evidence="8">
    <location>
        <begin position="893"/>
        <end position="935"/>
    </location>
</feature>
<keyword evidence="4" id="KW-0805">Transcription regulation</keyword>
<evidence type="ECO:0000313" key="10">
    <source>
        <dbReference type="EMBL" id="KAK3056277.1"/>
    </source>
</evidence>
<feature type="compositionally biased region" description="Polar residues" evidence="8">
    <location>
        <begin position="706"/>
        <end position="721"/>
    </location>
</feature>
<feature type="compositionally biased region" description="Polar residues" evidence="8">
    <location>
        <begin position="656"/>
        <end position="678"/>
    </location>
</feature>
<dbReference type="EMBL" id="JAWDJX010000006">
    <property type="protein sequence ID" value="KAK3056277.1"/>
    <property type="molecule type" value="Genomic_DNA"/>
</dbReference>
<evidence type="ECO:0000256" key="3">
    <source>
        <dbReference type="ARBA" id="ARBA00022833"/>
    </source>
</evidence>
<keyword evidence="3" id="KW-0862">Zinc</keyword>
<dbReference type="Pfam" id="PF00172">
    <property type="entry name" value="Zn_clus"/>
    <property type="match status" value="1"/>
</dbReference>
<dbReference type="GO" id="GO:0000981">
    <property type="term" value="F:DNA-binding transcription factor activity, RNA polymerase II-specific"/>
    <property type="evidence" value="ECO:0007669"/>
    <property type="project" value="InterPro"/>
</dbReference>
<dbReference type="InterPro" id="IPR001138">
    <property type="entry name" value="Zn2Cys6_DnaBD"/>
</dbReference>
<evidence type="ECO:0000259" key="9">
    <source>
        <dbReference type="PROSITE" id="PS50048"/>
    </source>
</evidence>
<dbReference type="Proteomes" id="UP001271007">
    <property type="component" value="Unassembled WGS sequence"/>
</dbReference>
<dbReference type="SMART" id="SM00906">
    <property type="entry name" value="Fungal_trans"/>
    <property type="match status" value="1"/>
</dbReference>
<protein>
    <recommendedName>
        <fullName evidence="9">Zn(2)-C6 fungal-type domain-containing protein</fullName>
    </recommendedName>
</protein>
<dbReference type="Pfam" id="PF04082">
    <property type="entry name" value="Fungal_trans"/>
    <property type="match status" value="1"/>
</dbReference>
<sequence length="1092" mass="121328">MTIEETETMNLPPLETPVLKVSRPVAACSRCRNAKIKCDGKLPACSSCEKNGRAAECTSTNDQFARGKERSYVSTLETRLDKIQARLDEARARKPSVIDVPEEESATAAPSRRPSRHINPNEPPTPTTSRLMQRKEVTAMDDLVSDFGFLSVNATARDFYGFTTAMSYARLILSACSKDELPQGLVKALPPRQTATMLIQHYMDNIFVLLPVLDEAMFYASVDNVYLKGFRQADALDHWMVRMVLAVATSSRSQQRGDPQYMDGIGHVCAALDHAEAVLHPGNISGVQALFLLTQYAMLDPHHFDSWGLIGAASRAMTDLGLHQDPPKGTPMPRGKLELRRRVFHCIYTLDRSTSLVQTRAFSFSDNSAKVKIPFHKQPNSAPTSPAANGSQPHRWLHSYEHALDLINLRKFQSVWYAELFQSGRTPWEESYPFLWDTCDEMRKWFEELSPTMPAHLHRFFELDLFYSYVYVLSPSPRVPTIHPFAQRLIFEYCMRYAEMMTDLISDPAYTAPLTFYDAMRVYMTGRQFLDVLLHNTDMLLSGTIPPHPEVKPTTAPPPPVPVPRLPPGQTVQHFNIIRSINCITQITTCLERLGVRFGYMSWNQRYRNETTATLDILRQRLREYDEVGGPRRPSMWHGGSIGSNPSSNGSFAYHSPQQHTSQTTIGYAPHHQQSSPPSVRPASGYVEPQISQGQYGQQPAMQQYNMPPQYNQTQQSYNRAQQPQFAFNEPVYRAPAYSAAPNQQFAAWGGYGGTSMPVEEENPAMQMMNVPQPKAAGSTMPPPSVDMGQRAPSPRAPIYHSGPNRQASLVSPTGQGDARMASLVPLDSHGNSIYSGNMPRTSEQTSFSDMAQWYEHKLALQDPARRTSMHDAALDVLQATYPPSYTSHYHTNVVNPWQQPPPAQTYVGKGKGRAQDAPAQPPPPPPPPPQPQPCTTCPGGFDFHDGIGFVCIVCSRICPHPAQHRTLPNGGGCVDMGGAAMPCVHQPQVQQQVQQQPQMAQMAQMGQMGAQNVVPQPAMPGVQNQVPQMQIPVQRDMATGVLQTPGGLFMMPGNVQPQVQQQAGVPAGDVMMYGQQGLEERRVSEGAGLFF</sequence>
<dbReference type="PANTHER" id="PTHR47782:SF2">
    <property type="entry name" value="TRANSCRIPTION FACTOR, PUTATIVE (AFU_ORTHOLOGUE AFUA_4G12570)-RELATED"/>
    <property type="match status" value="1"/>
</dbReference>
<evidence type="ECO:0000256" key="2">
    <source>
        <dbReference type="ARBA" id="ARBA00022723"/>
    </source>
</evidence>
<dbReference type="GO" id="GO:0008270">
    <property type="term" value="F:zinc ion binding"/>
    <property type="evidence" value="ECO:0007669"/>
    <property type="project" value="InterPro"/>
</dbReference>
<keyword evidence="6" id="KW-0804">Transcription</keyword>
<evidence type="ECO:0000256" key="6">
    <source>
        <dbReference type="ARBA" id="ARBA00023163"/>
    </source>
</evidence>
<gene>
    <name evidence="10" type="ORF">LTR09_002784</name>
</gene>
<feature type="region of interest" description="Disordered" evidence="8">
    <location>
        <begin position="628"/>
        <end position="721"/>
    </location>
</feature>
<dbReference type="GO" id="GO:0045944">
    <property type="term" value="P:positive regulation of transcription by RNA polymerase II"/>
    <property type="evidence" value="ECO:0007669"/>
    <property type="project" value="TreeGrafter"/>
</dbReference>
<evidence type="ECO:0000313" key="11">
    <source>
        <dbReference type="Proteomes" id="UP001271007"/>
    </source>
</evidence>
<evidence type="ECO:0000256" key="8">
    <source>
        <dbReference type="SAM" id="MobiDB-lite"/>
    </source>
</evidence>
<feature type="compositionally biased region" description="Polar residues" evidence="8">
    <location>
        <begin position="804"/>
        <end position="815"/>
    </location>
</feature>
<accession>A0AAJ0GF15</accession>
<evidence type="ECO:0000256" key="7">
    <source>
        <dbReference type="ARBA" id="ARBA00023242"/>
    </source>
</evidence>
<dbReference type="CDD" id="cd00067">
    <property type="entry name" value="GAL4"/>
    <property type="match status" value="1"/>
</dbReference>